<keyword evidence="5" id="KW-1185">Reference proteome</keyword>
<sequence>MRILLYIFFICCLNVQFINAQAYRNLLSGNYPYDTIKKYIVKDQSWVPFPEYKNRTQWEKIPQNLRDAYVAEGENYLEYQWKYIPVSHYLEFTKSGSRTIMEKPYRKNIKAFEALVLAELMEGKGRFLKDIINGIFYYSEQTYWGNSAHLSLQRAGAGLPDVLEPTIDLGVGKVAANLAWTHHFLEEEIDSVNPLILKRLRFEIEKKVLKPYYTRSDFGWMGYTNERVNNWNPWCNYNALNCILLLEKDSITRSVNVQKSMLSVDEFMNYYKDDGGCEEGPSYWNHAGGKLFDYLELLFKGSQGKIDIYEEQLVQNIGKYIYKAYINGEYFVNFADASAKLKSRPGTIYRYGKRINDTVMSDFGAFLARKQHYGESTFKGKIELALDELFNLDEIKNAKAREPLLGDFCLPDTQIMAARENRENHDGFYFAAKGGHNAESHNHNDVGTFILYYDGKPALIDVGVDTYTAKTFSEDRYSIWTMQSTYHNLPTINGVDQKDGQEYKAKNSFYKAEKDSVTYSLDISGAYPKKAKVGQWQRSYNLIRGKKFEILDSYSLLENVGNTYLNFMVALEPIIAKPGYIRLGRKKTGLSLQYNPEILNPIIENIVIDANSRLYSIWGKQLYRIRFEVLGSSTQQDLNISVQPVK</sequence>
<comment type="caution">
    <text evidence="4">The sequence shown here is derived from an EMBL/GenBank/DDBJ whole genome shotgun (WGS) entry which is preliminary data.</text>
</comment>
<accession>A0A3S0D2U5</accession>
<proteinExistence type="predicted"/>
<evidence type="ECO:0000313" key="4">
    <source>
        <dbReference type="EMBL" id="RTE51843.1"/>
    </source>
</evidence>
<dbReference type="Proteomes" id="UP000267585">
    <property type="component" value="Unassembled WGS sequence"/>
</dbReference>
<keyword evidence="2" id="KW-0732">Signal</keyword>
<dbReference type="Gene3D" id="2.70.98.70">
    <property type="match status" value="1"/>
</dbReference>
<name>A0A3S0D2U5_9FLAO</name>
<protein>
    <recommendedName>
        <fullName evidence="3">Heparinase II/III-like C-terminal domain-containing protein</fullName>
    </recommendedName>
</protein>
<dbReference type="Gene3D" id="1.50.10.100">
    <property type="entry name" value="Chondroitin AC/alginate lyase"/>
    <property type="match status" value="1"/>
</dbReference>
<dbReference type="EMBL" id="RQPJ01000021">
    <property type="protein sequence ID" value="RTE51843.1"/>
    <property type="molecule type" value="Genomic_DNA"/>
</dbReference>
<dbReference type="GO" id="GO:0030313">
    <property type="term" value="C:cell envelope"/>
    <property type="evidence" value="ECO:0007669"/>
    <property type="project" value="UniProtKB-SubCell"/>
</dbReference>
<dbReference type="SUPFAM" id="SSF48230">
    <property type="entry name" value="Chondroitin AC/alginate lyase"/>
    <property type="match status" value="1"/>
</dbReference>
<feature type="chain" id="PRO_5018524933" description="Heparinase II/III-like C-terminal domain-containing protein" evidence="2">
    <location>
        <begin position="23"/>
        <end position="646"/>
    </location>
</feature>
<organism evidence="4 5">
    <name type="scientific">Arenibacter aquaticus</name>
    <dbReference type="NCBI Taxonomy" id="2489054"/>
    <lineage>
        <taxon>Bacteria</taxon>
        <taxon>Pseudomonadati</taxon>
        <taxon>Bacteroidota</taxon>
        <taxon>Flavobacteriia</taxon>
        <taxon>Flavobacteriales</taxon>
        <taxon>Flavobacteriaceae</taxon>
        <taxon>Arenibacter</taxon>
    </lineage>
</organism>
<gene>
    <name evidence="4" type="ORF">EHW67_16685</name>
</gene>
<comment type="subcellular location">
    <subcellularLocation>
        <location evidence="1">Cell envelope</location>
    </subcellularLocation>
</comment>
<dbReference type="AlphaFoldDB" id="A0A3S0D2U5"/>
<reference evidence="4 5" key="1">
    <citation type="submission" date="2018-11" db="EMBL/GenBank/DDBJ databases">
        <title>Arenibacter aquaticus sp.nov., a marine bacterium isolated from surface seawater in the South China Sea.</title>
        <authorList>
            <person name="Guo J."/>
            <person name="Sun J."/>
        </authorList>
    </citation>
    <scope>NUCLEOTIDE SEQUENCE [LARGE SCALE GENOMIC DNA]</scope>
    <source>
        <strain evidence="4 5">GUO666</strain>
    </source>
</reference>
<evidence type="ECO:0000256" key="1">
    <source>
        <dbReference type="ARBA" id="ARBA00004196"/>
    </source>
</evidence>
<evidence type="ECO:0000313" key="5">
    <source>
        <dbReference type="Proteomes" id="UP000267585"/>
    </source>
</evidence>
<dbReference type="RefSeq" id="WP_126163528.1">
    <property type="nucleotide sequence ID" value="NZ_RQPJ01000021.1"/>
</dbReference>
<evidence type="ECO:0000256" key="2">
    <source>
        <dbReference type="SAM" id="SignalP"/>
    </source>
</evidence>
<dbReference type="InterPro" id="IPR008929">
    <property type="entry name" value="Chondroitin_lyas"/>
</dbReference>
<feature type="domain" description="Heparinase II/III-like C-terminal" evidence="3">
    <location>
        <begin position="432"/>
        <end position="555"/>
    </location>
</feature>
<dbReference type="InterPro" id="IPR012480">
    <property type="entry name" value="Hepar_II_III_C"/>
</dbReference>
<feature type="signal peptide" evidence="2">
    <location>
        <begin position="1"/>
        <end position="22"/>
    </location>
</feature>
<dbReference type="GO" id="GO:0016829">
    <property type="term" value="F:lyase activity"/>
    <property type="evidence" value="ECO:0007669"/>
    <property type="project" value="InterPro"/>
</dbReference>
<evidence type="ECO:0000259" key="3">
    <source>
        <dbReference type="Pfam" id="PF07940"/>
    </source>
</evidence>
<dbReference type="OrthoDB" id="9793856at2"/>
<dbReference type="Pfam" id="PF07940">
    <property type="entry name" value="Hepar_II_III_C"/>
    <property type="match status" value="1"/>
</dbReference>